<dbReference type="EMBL" id="JAKLTR010000021">
    <property type="protein sequence ID" value="MCG2617471.1"/>
    <property type="molecule type" value="Genomic_DNA"/>
</dbReference>
<dbReference type="Pfam" id="PF10728">
    <property type="entry name" value="DUF2520"/>
    <property type="match status" value="1"/>
</dbReference>
<dbReference type="SUPFAM" id="SSF51735">
    <property type="entry name" value="NAD(P)-binding Rossmann-fold domains"/>
    <property type="match status" value="1"/>
</dbReference>
<sequence length="253" mass="27831">MNIVIVGSGNTAAILGRKFKRAGHEILQVVSRNASAASQLAYEWDTESANYISLLNKNADVYIIAVSDTAVKEITADLRLPGKVVAHTAAAVPADVLRTVTDHYGVFYPLQTLRKEMNRLPDIPVYVDGHDKIAKQVLEQLALSVSYYPPADASDEQRLKLHVAAVVVNNFVNHLFSLAEEYCKREGIAFAQLLPLIDETVSRIKEVSPKQAQTGPAIRHDDGTIAKHLEILAAHPELQRVYEALTASIQRSE</sequence>
<dbReference type="InterPro" id="IPR018931">
    <property type="entry name" value="DUF2520"/>
</dbReference>
<dbReference type="SUPFAM" id="SSF48179">
    <property type="entry name" value="6-phosphogluconate dehydrogenase C-terminal domain-like"/>
    <property type="match status" value="1"/>
</dbReference>
<feature type="domain" description="DUF2520" evidence="2">
    <location>
        <begin position="123"/>
        <end position="248"/>
    </location>
</feature>
<dbReference type="InterPro" id="IPR008927">
    <property type="entry name" value="6-PGluconate_DH-like_C_sf"/>
</dbReference>
<dbReference type="InterPro" id="IPR028939">
    <property type="entry name" value="P5C_Rdtase_cat_N"/>
</dbReference>
<dbReference type="InterPro" id="IPR037108">
    <property type="entry name" value="TM1727-like_C_sf"/>
</dbReference>
<evidence type="ECO:0000259" key="1">
    <source>
        <dbReference type="Pfam" id="PF03807"/>
    </source>
</evidence>
<organism evidence="3 4">
    <name type="scientific">Terrimonas ginsenosidimutans</name>
    <dbReference type="NCBI Taxonomy" id="2908004"/>
    <lineage>
        <taxon>Bacteria</taxon>
        <taxon>Pseudomonadati</taxon>
        <taxon>Bacteroidota</taxon>
        <taxon>Chitinophagia</taxon>
        <taxon>Chitinophagales</taxon>
        <taxon>Chitinophagaceae</taxon>
        <taxon>Terrimonas</taxon>
    </lineage>
</organism>
<name>A0ABS9KYS6_9BACT</name>
<dbReference type="Gene3D" id="1.10.1040.20">
    <property type="entry name" value="ProC-like, C-terminal domain"/>
    <property type="match status" value="1"/>
</dbReference>
<dbReference type="Gene3D" id="3.40.50.720">
    <property type="entry name" value="NAD(P)-binding Rossmann-like Domain"/>
    <property type="match status" value="1"/>
</dbReference>
<dbReference type="PANTHER" id="PTHR40459:SF1">
    <property type="entry name" value="CONSERVED HYPOTHETICAL ALANINE AND LEUCINE RICH PROTEIN"/>
    <property type="match status" value="1"/>
</dbReference>
<comment type="caution">
    <text evidence="3">The sequence shown here is derived from an EMBL/GenBank/DDBJ whole genome shotgun (WGS) entry which is preliminary data.</text>
</comment>
<dbReference type="RefSeq" id="WP_237876233.1">
    <property type="nucleotide sequence ID" value="NZ_JAKLTR010000021.1"/>
</dbReference>
<dbReference type="PANTHER" id="PTHR40459">
    <property type="entry name" value="CONSERVED HYPOTHETICAL ALANINE AND LEUCINE RICH PROTEIN"/>
    <property type="match status" value="1"/>
</dbReference>
<evidence type="ECO:0000313" key="4">
    <source>
        <dbReference type="Proteomes" id="UP001165367"/>
    </source>
</evidence>
<reference evidence="3" key="1">
    <citation type="submission" date="2022-01" db="EMBL/GenBank/DDBJ databases">
        <authorList>
            <person name="Jo J.-H."/>
            <person name="Im W.-T."/>
        </authorList>
    </citation>
    <scope>NUCLEOTIDE SEQUENCE</scope>
    <source>
        <strain evidence="3">NA20</strain>
    </source>
</reference>
<protein>
    <submittedName>
        <fullName evidence="3">DUF2520 domain-containing protein</fullName>
    </submittedName>
</protein>
<evidence type="ECO:0000313" key="3">
    <source>
        <dbReference type="EMBL" id="MCG2617471.1"/>
    </source>
</evidence>
<proteinExistence type="predicted"/>
<dbReference type="InterPro" id="IPR036291">
    <property type="entry name" value="NAD(P)-bd_dom_sf"/>
</dbReference>
<gene>
    <name evidence="3" type="ORF">LZZ85_24445</name>
</gene>
<accession>A0ABS9KYS6</accession>
<dbReference type="Pfam" id="PF03807">
    <property type="entry name" value="F420_oxidored"/>
    <property type="match status" value="1"/>
</dbReference>
<evidence type="ECO:0000259" key="2">
    <source>
        <dbReference type="Pfam" id="PF10728"/>
    </source>
</evidence>
<dbReference type="Proteomes" id="UP001165367">
    <property type="component" value="Unassembled WGS sequence"/>
</dbReference>
<keyword evidence="4" id="KW-1185">Reference proteome</keyword>
<feature type="domain" description="Pyrroline-5-carboxylate reductase catalytic N-terminal" evidence="1">
    <location>
        <begin position="3"/>
        <end position="88"/>
    </location>
</feature>